<protein>
    <submittedName>
        <fullName evidence="2">Transposase</fullName>
    </submittedName>
</protein>
<sequence>MRQFEREHLNEKVLEAGLPNPGGPIQQTWSNAVKVILRCAKETPGETRRGFRGDKEACFWNDEVKCVVRQKSSANMRWQRARAREDLAAYRTSERLAKAAVA</sequence>
<organism evidence="1 2">
    <name type="scientific">Haemonchus contortus</name>
    <name type="common">Barber pole worm</name>
    <dbReference type="NCBI Taxonomy" id="6289"/>
    <lineage>
        <taxon>Eukaryota</taxon>
        <taxon>Metazoa</taxon>
        <taxon>Ecdysozoa</taxon>
        <taxon>Nematoda</taxon>
        <taxon>Chromadorea</taxon>
        <taxon>Rhabditida</taxon>
        <taxon>Rhabditina</taxon>
        <taxon>Rhabditomorpha</taxon>
        <taxon>Strongyloidea</taxon>
        <taxon>Trichostrongylidae</taxon>
        <taxon>Haemonchus</taxon>
    </lineage>
</organism>
<name>A0A7I5EA35_HAECO</name>
<dbReference type="Proteomes" id="UP000025227">
    <property type="component" value="Unplaced"/>
</dbReference>
<dbReference type="AlphaFoldDB" id="A0A7I5EA35"/>
<keyword evidence="1" id="KW-1185">Reference proteome</keyword>
<dbReference type="OrthoDB" id="5900406at2759"/>
<evidence type="ECO:0000313" key="2">
    <source>
        <dbReference type="WBParaSite" id="HCON_00098730-00001"/>
    </source>
</evidence>
<dbReference type="WBParaSite" id="HCON_00098730-00001">
    <property type="protein sequence ID" value="HCON_00098730-00001"/>
    <property type="gene ID" value="HCON_00098730"/>
</dbReference>
<reference evidence="2" key="1">
    <citation type="submission" date="2020-12" db="UniProtKB">
        <authorList>
            <consortium name="WormBaseParasite"/>
        </authorList>
    </citation>
    <scope>IDENTIFICATION</scope>
    <source>
        <strain evidence="2">MHco3</strain>
    </source>
</reference>
<evidence type="ECO:0000313" key="1">
    <source>
        <dbReference type="Proteomes" id="UP000025227"/>
    </source>
</evidence>
<proteinExistence type="predicted"/>
<accession>A0A7I5EA35</accession>